<dbReference type="RefSeq" id="WP_154275370.1">
    <property type="nucleotide sequence ID" value="NZ_FXTA01000006.1"/>
</dbReference>
<sequence>MNNQKLIEDFSIEELESRLEMKAWVEVVPCDDPSHCHNPEELQNQ</sequence>
<gene>
    <name evidence="1" type="ORF">GJU42_15270</name>
    <name evidence="2" type="ORF">SAMN06265349_10625</name>
</gene>
<dbReference type="Proteomes" id="UP000317289">
    <property type="component" value="Unassembled WGS sequence"/>
</dbReference>
<evidence type="ECO:0000313" key="3">
    <source>
        <dbReference type="Proteomes" id="UP000317289"/>
    </source>
</evidence>
<reference evidence="1 4" key="2">
    <citation type="submission" date="2019-11" db="EMBL/GenBank/DDBJ databases">
        <title>Flavobacterium resistens genome.</title>
        <authorList>
            <person name="Wilson V.M."/>
            <person name="Newman J.D."/>
        </authorList>
    </citation>
    <scope>NUCLEOTIDE SEQUENCE [LARGE SCALE GENOMIC DNA]</scope>
    <source>
        <strain evidence="1 4">DSM 19382</strain>
    </source>
</reference>
<evidence type="ECO:0000313" key="4">
    <source>
        <dbReference type="Proteomes" id="UP000468990"/>
    </source>
</evidence>
<dbReference type="EMBL" id="WKKG01000008">
    <property type="protein sequence ID" value="MRX69332.1"/>
    <property type="molecule type" value="Genomic_DNA"/>
</dbReference>
<dbReference type="AlphaFoldDB" id="A0A521EZC1"/>
<name>A0A521EZC1_9FLAO</name>
<dbReference type="EMBL" id="FXTA01000006">
    <property type="protein sequence ID" value="SMO89298.1"/>
    <property type="molecule type" value="Genomic_DNA"/>
</dbReference>
<organism evidence="2 3">
    <name type="scientific">Flavobacterium resistens</name>
    <dbReference type="NCBI Taxonomy" id="443612"/>
    <lineage>
        <taxon>Bacteria</taxon>
        <taxon>Pseudomonadati</taxon>
        <taxon>Bacteroidota</taxon>
        <taxon>Flavobacteriia</taxon>
        <taxon>Flavobacteriales</taxon>
        <taxon>Flavobacteriaceae</taxon>
        <taxon>Flavobacterium</taxon>
    </lineage>
</organism>
<proteinExistence type="predicted"/>
<keyword evidence="4" id="KW-1185">Reference proteome</keyword>
<evidence type="ECO:0000313" key="2">
    <source>
        <dbReference type="EMBL" id="SMO89298.1"/>
    </source>
</evidence>
<evidence type="ECO:0000313" key="1">
    <source>
        <dbReference type="EMBL" id="MRX69332.1"/>
    </source>
</evidence>
<reference evidence="2 3" key="1">
    <citation type="submission" date="2017-05" db="EMBL/GenBank/DDBJ databases">
        <authorList>
            <person name="Varghese N."/>
            <person name="Submissions S."/>
        </authorList>
    </citation>
    <scope>NUCLEOTIDE SEQUENCE [LARGE SCALE GENOMIC DNA]</scope>
    <source>
        <strain evidence="2 3">DSM 19382</strain>
    </source>
</reference>
<accession>A0A521EZC1</accession>
<dbReference type="Proteomes" id="UP000468990">
    <property type="component" value="Unassembled WGS sequence"/>
</dbReference>
<protein>
    <submittedName>
        <fullName evidence="2">Uncharacterized protein</fullName>
    </submittedName>
</protein>